<gene>
    <name evidence="1" type="ORF">CPOL0286_LOCUS15529</name>
</gene>
<evidence type="ECO:0000313" key="1">
    <source>
        <dbReference type="EMBL" id="CAE2255882.1"/>
    </source>
</evidence>
<reference evidence="1" key="1">
    <citation type="submission" date="2021-01" db="EMBL/GenBank/DDBJ databases">
        <authorList>
            <person name="Corre E."/>
            <person name="Pelletier E."/>
            <person name="Niang G."/>
            <person name="Scheremetjew M."/>
            <person name="Finn R."/>
            <person name="Kale V."/>
            <person name="Holt S."/>
            <person name="Cochrane G."/>
            <person name="Meng A."/>
            <person name="Brown T."/>
            <person name="Cohen L."/>
        </authorList>
    </citation>
    <scope>NUCLEOTIDE SEQUENCE</scope>
    <source>
        <strain evidence="1">UIO037</strain>
    </source>
</reference>
<proteinExistence type="predicted"/>
<dbReference type="AlphaFoldDB" id="A0A6V4I0R1"/>
<organism evidence="1">
    <name type="scientific">Prymnesium polylepis</name>
    <dbReference type="NCBI Taxonomy" id="72548"/>
    <lineage>
        <taxon>Eukaryota</taxon>
        <taxon>Haptista</taxon>
        <taxon>Haptophyta</taxon>
        <taxon>Prymnesiophyceae</taxon>
        <taxon>Prymnesiales</taxon>
        <taxon>Prymnesiaceae</taxon>
        <taxon>Prymnesium</taxon>
    </lineage>
</organism>
<name>A0A6V4I0R1_9EUKA</name>
<protein>
    <submittedName>
        <fullName evidence="1">Uncharacterized protein</fullName>
    </submittedName>
</protein>
<accession>A0A6V4I0R1</accession>
<sequence length="104" mass="11137">MRALGFRVRVYFFLLEAGFFAIVFFGFSPSVLGARYELALGKEPFSSLPSATRPSIAFLKTGAATALPRSSVTLALMDGCVAPLPKNDFAFTASMIESFTDAGI</sequence>
<dbReference type="EMBL" id="HBKO01034180">
    <property type="protein sequence ID" value="CAE2255882.1"/>
    <property type="molecule type" value="Transcribed_RNA"/>
</dbReference>